<keyword evidence="2" id="KW-1185">Reference proteome</keyword>
<comment type="caution">
    <text evidence="1">The sequence shown here is derived from an EMBL/GenBank/DDBJ whole genome shotgun (WGS) entry which is preliminary data.</text>
</comment>
<gene>
    <name evidence="1" type="ORF">DERYTH_LOCUS15223</name>
</gene>
<dbReference type="Proteomes" id="UP000789405">
    <property type="component" value="Unassembled WGS sequence"/>
</dbReference>
<name>A0A9N9IDA1_9GLOM</name>
<protein>
    <submittedName>
        <fullName evidence="1">1349_t:CDS:1</fullName>
    </submittedName>
</protein>
<feature type="non-terminal residue" evidence="1">
    <location>
        <position position="1"/>
    </location>
</feature>
<accession>A0A9N9IDA1</accession>
<evidence type="ECO:0000313" key="2">
    <source>
        <dbReference type="Proteomes" id="UP000789405"/>
    </source>
</evidence>
<sequence>ESEEEYESETPEDESLFCYAEEAERIEKKIIKQVYEREFYF</sequence>
<organism evidence="1 2">
    <name type="scientific">Dentiscutata erythropus</name>
    <dbReference type="NCBI Taxonomy" id="1348616"/>
    <lineage>
        <taxon>Eukaryota</taxon>
        <taxon>Fungi</taxon>
        <taxon>Fungi incertae sedis</taxon>
        <taxon>Mucoromycota</taxon>
        <taxon>Glomeromycotina</taxon>
        <taxon>Glomeromycetes</taxon>
        <taxon>Diversisporales</taxon>
        <taxon>Gigasporaceae</taxon>
        <taxon>Dentiscutata</taxon>
    </lineage>
</organism>
<reference evidence="1" key="1">
    <citation type="submission" date="2021-06" db="EMBL/GenBank/DDBJ databases">
        <authorList>
            <person name="Kallberg Y."/>
            <person name="Tangrot J."/>
            <person name="Rosling A."/>
        </authorList>
    </citation>
    <scope>NUCLEOTIDE SEQUENCE</scope>
    <source>
        <strain evidence="1">MA453B</strain>
    </source>
</reference>
<proteinExistence type="predicted"/>
<evidence type="ECO:0000313" key="1">
    <source>
        <dbReference type="EMBL" id="CAG8732174.1"/>
    </source>
</evidence>
<dbReference type="AlphaFoldDB" id="A0A9N9IDA1"/>
<dbReference type="EMBL" id="CAJVPY010012151">
    <property type="protein sequence ID" value="CAG8732174.1"/>
    <property type="molecule type" value="Genomic_DNA"/>
</dbReference>